<dbReference type="GO" id="GO:0032787">
    <property type="term" value="P:monocarboxylic acid metabolic process"/>
    <property type="evidence" value="ECO:0007669"/>
    <property type="project" value="UniProtKB-ARBA"/>
</dbReference>
<dbReference type="EMBL" id="KK914233">
    <property type="protein sequence ID" value="KDP45199.1"/>
    <property type="molecule type" value="Genomic_DNA"/>
</dbReference>
<dbReference type="SUPFAM" id="SSF53756">
    <property type="entry name" value="UDP-Glycosyltransferase/glycogen phosphorylase"/>
    <property type="match status" value="1"/>
</dbReference>
<dbReference type="GO" id="GO:0047213">
    <property type="term" value="F:anthocyanidin 3-O-glucosyltransferase activity"/>
    <property type="evidence" value="ECO:0007669"/>
    <property type="project" value="UniProtKB-EC"/>
</dbReference>
<organism evidence="8 9">
    <name type="scientific">Jatropha curcas</name>
    <name type="common">Barbados nut</name>
    <dbReference type="NCBI Taxonomy" id="180498"/>
    <lineage>
        <taxon>Eukaryota</taxon>
        <taxon>Viridiplantae</taxon>
        <taxon>Streptophyta</taxon>
        <taxon>Embryophyta</taxon>
        <taxon>Tracheophyta</taxon>
        <taxon>Spermatophyta</taxon>
        <taxon>Magnoliopsida</taxon>
        <taxon>eudicotyledons</taxon>
        <taxon>Gunneridae</taxon>
        <taxon>Pentapetalae</taxon>
        <taxon>rosids</taxon>
        <taxon>fabids</taxon>
        <taxon>Malpighiales</taxon>
        <taxon>Euphorbiaceae</taxon>
        <taxon>Crotonoideae</taxon>
        <taxon>Jatropheae</taxon>
        <taxon>Jatropha</taxon>
    </lineage>
</organism>
<keyword evidence="4 6" id="KW-0808">Transferase</keyword>
<evidence type="ECO:0000256" key="3">
    <source>
        <dbReference type="ARBA" id="ARBA00022676"/>
    </source>
</evidence>
<evidence type="ECO:0000313" key="9">
    <source>
        <dbReference type="Proteomes" id="UP000027138"/>
    </source>
</evidence>
<proteinExistence type="inferred from homology"/>
<comment type="similarity">
    <text evidence="2 6">Belongs to the UDP-glycosyltransferase family.</text>
</comment>
<accession>A0A067LLH7</accession>
<dbReference type="Proteomes" id="UP000027138">
    <property type="component" value="Unassembled WGS sequence"/>
</dbReference>
<dbReference type="InterPro" id="IPR035595">
    <property type="entry name" value="UDP_glycos_trans_CS"/>
</dbReference>
<protein>
    <recommendedName>
        <fullName evidence="7">Glycosyltransferase</fullName>
        <ecNumber evidence="7">2.4.1.-</ecNumber>
    </recommendedName>
</protein>
<dbReference type="Pfam" id="PF00201">
    <property type="entry name" value="UDPGT"/>
    <property type="match status" value="1"/>
</dbReference>
<evidence type="ECO:0000256" key="5">
    <source>
        <dbReference type="ARBA" id="ARBA00047606"/>
    </source>
</evidence>
<dbReference type="FunFam" id="3.40.50.2000:FF:000057">
    <property type="entry name" value="Glycosyltransferase"/>
    <property type="match status" value="1"/>
</dbReference>
<dbReference type="PANTHER" id="PTHR11926">
    <property type="entry name" value="GLUCOSYL/GLUCURONOSYL TRANSFERASES"/>
    <property type="match status" value="1"/>
</dbReference>
<name>A0A067LLH7_JATCU</name>
<dbReference type="PROSITE" id="PS00375">
    <property type="entry name" value="UDPGT"/>
    <property type="match status" value="1"/>
</dbReference>
<evidence type="ECO:0000313" key="8">
    <source>
        <dbReference type="EMBL" id="KDP45199.1"/>
    </source>
</evidence>
<dbReference type="InterPro" id="IPR002213">
    <property type="entry name" value="UDP_glucos_trans"/>
</dbReference>
<reference evidence="8 9" key="1">
    <citation type="journal article" date="2014" name="PLoS ONE">
        <title>Global Analysis of Gene Expression Profiles in Physic Nut (Jatropha curcas L.) Seedlings Exposed to Salt Stress.</title>
        <authorList>
            <person name="Zhang L."/>
            <person name="Zhang C."/>
            <person name="Wu P."/>
            <person name="Chen Y."/>
            <person name="Li M."/>
            <person name="Jiang H."/>
            <person name="Wu G."/>
        </authorList>
    </citation>
    <scope>NUCLEOTIDE SEQUENCE [LARGE SCALE GENOMIC DNA]</scope>
    <source>
        <strain evidence="9">cv. GZQX0401</strain>
        <tissue evidence="8">Young leaves</tissue>
    </source>
</reference>
<evidence type="ECO:0000256" key="4">
    <source>
        <dbReference type="ARBA" id="ARBA00022679"/>
    </source>
</evidence>
<comment type="pathway">
    <text evidence="1">Pigment biosynthesis; anthocyanin biosynthesis.</text>
</comment>
<keyword evidence="3 6" id="KW-0328">Glycosyltransferase</keyword>
<dbReference type="PANTHER" id="PTHR11926:SF1540">
    <property type="entry name" value="GLYCOSYLTRANSFERASE"/>
    <property type="match status" value="1"/>
</dbReference>
<keyword evidence="9" id="KW-1185">Reference proteome</keyword>
<dbReference type="KEGG" id="jcu:105643838"/>
<dbReference type="EC" id="2.4.1.-" evidence="7"/>
<evidence type="ECO:0000256" key="6">
    <source>
        <dbReference type="RuleBase" id="RU003718"/>
    </source>
</evidence>
<dbReference type="Gene3D" id="3.40.50.2000">
    <property type="entry name" value="Glycogen Phosphorylase B"/>
    <property type="match status" value="2"/>
</dbReference>
<comment type="catalytic activity">
    <reaction evidence="5">
        <text>an anthocyanidin + UDP-alpha-D-glucose + H(+) = an anthocyanidin 3-O-beta-D-glucoside + UDP</text>
        <dbReference type="Rhea" id="RHEA:20093"/>
        <dbReference type="ChEBI" id="CHEBI:15378"/>
        <dbReference type="ChEBI" id="CHEBI:16307"/>
        <dbReference type="ChEBI" id="CHEBI:58223"/>
        <dbReference type="ChEBI" id="CHEBI:58885"/>
        <dbReference type="ChEBI" id="CHEBI:143576"/>
        <dbReference type="EC" id="2.4.1.115"/>
    </reaction>
</comment>
<evidence type="ECO:0000256" key="7">
    <source>
        <dbReference type="RuleBase" id="RU362057"/>
    </source>
</evidence>
<evidence type="ECO:0000256" key="2">
    <source>
        <dbReference type="ARBA" id="ARBA00009995"/>
    </source>
</evidence>
<dbReference type="CDD" id="cd03784">
    <property type="entry name" value="GT1_Gtf-like"/>
    <property type="match status" value="1"/>
</dbReference>
<dbReference type="AlphaFoldDB" id="A0A067LLH7"/>
<sequence length="469" mass="52995">MEKATKTSTGHCLVLAYPAQGHINPMLQFSKRLQNKGLKVTFVTTKSLSNTIHKPSSSSPSIALETISDVYDDCDQSQRENIEAYLAMFWDIGPKSLTNLVQRLNNSVSECPVDCIIYDAFMPWGLDVAEKFQLFSAAFFTQSCAVDSIYYHIHKKLIELPVSNSEILRVPGLPPLQLQDLPSFVSDFGSYPAFFDMLVDQCSNIDKADWVFCNTFYDLEKEVVDWLAKIWPFKTIGPCIPSIYLDKQLENDKDYGISIFKPNNEACMNWLSKRPKGSVAYVSFGSLVDLKIEQMEELSCGLKGSKSYFLWVVRENEEAKLPKKFIEENSEKGIVVNWCPQLEVLSHEAIGCFVTHCGWNSSLEALSLGVPMVAMPQRTDQSTNAKYIRDVWKMGIKVKVDEKGITRGKEIEYCILELLEGEKGKELKRNASKWKELAREAVNEGGTSYKNIDEFVAKLVQSCSNKSCM</sequence>
<dbReference type="GO" id="GO:0080043">
    <property type="term" value="F:quercetin 3-O-glucosyltransferase activity"/>
    <property type="evidence" value="ECO:0007669"/>
    <property type="project" value="TreeGrafter"/>
</dbReference>
<dbReference type="FunFam" id="3.40.50.2000:FF:000019">
    <property type="entry name" value="Glycosyltransferase"/>
    <property type="match status" value="1"/>
</dbReference>
<dbReference type="OrthoDB" id="5835829at2759"/>
<gene>
    <name evidence="8" type="ORF">JCGZ_15064</name>
</gene>
<dbReference type="UniPathway" id="UPA00009"/>
<dbReference type="GO" id="GO:0080044">
    <property type="term" value="F:quercetin 7-O-glucosyltransferase activity"/>
    <property type="evidence" value="ECO:0007669"/>
    <property type="project" value="TreeGrafter"/>
</dbReference>
<evidence type="ECO:0000256" key="1">
    <source>
        <dbReference type="ARBA" id="ARBA00004935"/>
    </source>
</evidence>
<dbReference type="GO" id="GO:0009718">
    <property type="term" value="P:anthocyanin-containing compound biosynthetic process"/>
    <property type="evidence" value="ECO:0007669"/>
    <property type="project" value="UniProtKB-UniPathway"/>
</dbReference>